<sequence>MEPQRAGRGDATLAFLREGYAFIPNRCARLGTDAFRTRIMLRDAVCLTGPRGVRLLYGAPGLTRRGAMPRSVLHLLQDEGSIQTLDGAAHHRRKALFWDMLGSGGAAAALAARFEEDWTARLLRERETCVLHSASYALATVAARWAGLGRDLSGDPRFRRDLFLMVDRAGRVGPELLRALGRRRRAERRVAAALDAGVPPDSPAGRIAAFVEDGRPLPRDVAVVEILNLLRPVTAIGRYMAFAARRLVIDPVWRERLAVADDEGLRRFAEEIRRTAPFFPLIGAIATEPVVHEGLTLAPGQWVLADLWGTMQDPARFPDPQAFRPDRDLDWRAGDDSFVPQGGGVVSTTHRCPGDPVSVALIVAALRVLCRRVDWTAPPQDLSVSLSRMPAQPASGVRLSGLAAATAPRP</sequence>
<evidence type="ECO:0000313" key="9">
    <source>
        <dbReference type="Proteomes" id="UP000023430"/>
    </source>
</evidence>
<dbReference type="Gene3D" id="1.10.630.10">
    <property type="entry name" value="Cytochrome P450"/>
    <property type="match status" value="1"/>
</dbReference>
<evidence type="ECO:0000256" key="3">
    <source>
        <dbReference type="ARBA" id="ARBA00022617"/>
    </source>
</evidence>
<dbReference type="eggNOG" id="COG2124">
    <property type="taxonomic scope" value="Bacteria"/>
</dbReference>
<evidence type="ECO:0000256" key="1">
    <source>
        <dbReference type="ARBA" id="ARBA00001971"/>
    </source>
</evidence>
<proteinExistence type="inferred from homology"/>
<evidence type="ECO:0000256" key="5">
    <source>
        <dbReference type="ARBA" id="ARBA00023002"/>
    </source>
</evidence>
<organism evidence="8 9">
    <name type="scientific">Roseivivax isoporae LMG 25204</name>
    <dbReference type="NCBI Taxonomy" id="1449351"/>
    <lineage>
        <taxon>Bacteria</taxon>
        <taxon>Pseudomonadati</taxon>
        <taxon>Pseudomonadota</taxon>
        <taxon>Alphaproteobacteria</taxon>
        <taxon>Rhodobacterales</taxon>
        <taxon>Roseobacteraceae</taxon>
        <taxon>Roseivivax</taxon>
    </lineage>
</organism>
<evidence type="ECO:0008006" key="10">
    <source>
        <dbReference type="Google" id="ProtNLM"/>
    </source>
</evidence>
<evidence type="ECO:0000256" key="7">
    <source>
        <dbReference type="ARBA" id="ARBA00023033"/>
    </source>
</evidence>
<evidence type="ECO:0000256" key="4">
    <source>
        <dbReference type="ARBA" id="ARBA00022723"/>
    </source>
</evidence>
<reference evidence="8 9" key="1">
    <citation type="submission" date="2014-01" db="EMBL/GenBank/DDBJ databases">
        <title>Roseivivax isoporae LMG 25204 Genome Sequencing.</title>
        <authorList>
            <person name="Lai Q."/>
            <person name="Li G."/>
            <person name="Shao Z."/>
        </authorList>
    </citation>
    <scope>NUCLEOTIDE SEQUENCE [LARGE SCALE GENOMIC DNA]</scope>
    <source>
        <strain evidence="8 9">LMG 25204</strain>
    </source>
</reference>
<evidence type="ECO:0000313" key="8">
    <source>
        <dbReference type="EMBL" id="ETX29029.1"/>
    </source>
</evidence>
<dbReference type="SUPFAM" id="SSF48264">
    <property type="entry name" value="Cytochrome P450"/>
    <property type="match status" value="1"/>
</dbReference>
<comment type="caution">
    <text evidence="8">The sequence shown here is derived from an EMBL/GenBank/DDBJ whole genome shotgun (WGS) entry which is preliminary data.</text>
</comment>
<dbReference type="GO" id="GO:0020037">
    <property type="term" value="F:heme binding"/>
    <property type="evidence" value="ECO:0007669"/>
    <property type="project" value="InterPro"/>
</dbReference>
<protein>
    <recommendedName>
        <fullName evidence="10">Cytochrome P450</fullName>
    </recommendedName>
</protein>
<dbReference type="AlphaFoldDB" id="X7FAF2"/>
<dbReference type="STRING" id="1449351.RISW2_03550"/>
<dbReference type="Pfam" id="PF00067">
    <property type="entry name" value="p450"/>
    <property type="match status" value="1"/>
</dbReference>
<dbReference type="GO" id="GO:0016125">
    <property type="term" value="P:sterol metabolic process"/>
    <property type="evidence" value="ECO:0007669"/>
    <property type="project" value="TreeGrafter"/>
</dbReference>
<keyword evidence="5" id="KW-0560">Oxidoreductase</keyword>
<dbReference type="InterPro" id="IPR036396">
    <property type="entry name" value="Cyt_P450_sf"/>
</dbReference>
<comment type="cofactor">
    <cofactor evidence="1">
        <name>heme</name>
        <dbReference type="ChEBI" id="CHEBI:30413"/>
    </cofactor>
</comment>
<name>X7FAF2_9RHOB</name>
<dbReference type="GO" id="GO:0016705">
    <property type="term" value="F:oxidoreductase activity, acting on paired donors, with incorporation or reduction of molecular oxygen"/>
    <property type="evidence" value="ECO:0007669"/>
    <property type="project" value="InterPro"/>
</dbReference>
<evidence type="ECO:0000256" key="6">
    <source>
        <dbReference type="ARBA" id="ARBA00023004"/>
    </source>
</evidence>
<keyword evidence="4" id="KW-0479">Metal-binding</keyword>
<keyword evidence="9" id="KW-1185">Reference proteome</keyword>
<comment type="similarity">
    <text evidence="2">Belongs to the cytochrome P450 family.</text>
</comment>
<dbReference type="InterPro" id="IPR001128">
    <property type="entry name" value="Cyt_P450"/>
</dbReference>
<dbReference type="GO" id="GO:0004497">
    <property type="term" value="F:monooxygenase activity"/>
    <property type="evidence" value="ECO:0007669"/>
    <property type="project" value="UniProtKB-KW"/>
</dbReference>
<keyword evidence="6" id="KW-0408">Iron</keyword>
<accession>X7FAF2</accession>
<dbReference type="GO" id="GO:0005506">
    <property type="term" value="F:iron ion binding"/>
    <property type="evidence" value="ECO:0007669"/>
    <property type="project" value="InterPro"/>
</dbReference>
<keyword evidence="7" id="KW-0503">Monooxygenase</keyword>
<dbReference type="PANTHER" id="PTHR24286">
    <property type="entry name" value="CYTOCHROME P450 26"/>
    <property type="match status" value="1"/>
</dbReference>
<dbReference type="Proteomes" id="UP000023430">
    <property type="component" value="Unassembled WGS sequence"/>
</dbReference>
<dbReference type="EMBL" id="JAME01000013">
    <property type="protein sequence ID" value="ETX29029.1"/>
    <property type="molecule type" value="Genomic_DNA"/>
</dbReference>
<gene>
    <name evidence="8" type="ORF">RISW2_03550</name>
</gene>
<dbReference type="RefSeq" id="WP_084615328.1">
    <property type="nucleotide sequence ID" value="NZ_JAME01000013.1"/>
</dbReference>
<keyword evidence="3" id="KW-0349">Heme</keyword>
<dbReference type="PANTHER" id="PTHR24286:SF24">
    <property type="entry name" value="LANOSTEROL 14-ALPHA DEMETHYLASE"/>
    <property type="match status" value="1"/>
</dbReference>
<evidence type="ECO:0000256" key="2">
    <source>
        <dbReference type="ARBA" id="ARBA00010617"/>
    </source>
</evidence>